<evidence type="ECO:0000259" key="2">
    <source>
        <dbReference type="Pfam" id="PF18899"/>
    </source>
</evidence>
<dbReference type="Proteomes" id="UP000321484">
    <property type="component" value="Unassembled WGS sequence"/>
</dbReference>
<feature type="domain" description="DUF5655" evidence="2">
    <location>
        <begin position="23"/>
        <end position="129"/>
    </location>
</feature>
<protein>
    <recommendedName>
        <fullName evidence="2">DUF5655 domain-containing protein</fullName>
    </recommendedName>
</protein>
<name>A0A511YUM1_9CELL</name>
<reference evidence="3 4" key="1">
    <citation type="submission" date="2019-07" db="EMBL/GenBank/DDBJ databases">
        <title>Whole genome shotgun sequence of Actinotalea fermentans NBRC 105374.</title>
        <authorList>
            <person name="Hosoyama A."/>
            <person name="Uohara A."/>
            <person name="Ohji S."/>
            <person name="Ichikawa N."/>
        </authorList>
    </citation>
    <scope>NUCLEOTIDE SEQUENCE [LARGE SCALE GENOMIC DNA]</scope>
    <source>
        <strain evidence="3 4">NBRC 105374</strain>
    </source>
</reference>
<gene>
    <name evidence="3" type="ORF">AFE02nite_06250</name>
</gene>
<dbReference type="AlphaFoldDB" id="A0A511YUM1"/>
<keyword evidence="4" id="KW-1185">Reference proteome</keyword>
<evidence type="ECO:0000256" key="1">
    <source>
        <dbReference type="SAM" id="MobiDB-lite"/>
    </source>
</evidence>
<proteinExistence type="predicted"/>
<accession>A0A511YUM1</accession>
<sequence length="133" mass="14497">MDEGTGRSDTDVSPEEHFGGEPVAVGTWRAVHDVLAGLGPVQVRVSHSQVALRRASPRGAAVVYLWAPRRYLGARAAPVVVTVVLGRRDGSPRWKEVVHPSPRHWVHHLEVTDPAQVDAEVAAWLREAWGHAG</sequence>
<evidence type="ECO:0000313" key="3">
    <source>
        <dbReference type="EMBL" id="GEN78891.1"/>
    </source>
</evidence>
<feature type="compositionally biased region" description="Basic and acidic residues" evidence="1">
    <location>
        <begin position="1"/>
        <end position="19"/>
    </location>
</feature>
<feature type="region of interest" description="Disordered" evidence="1">
    <location>
        <begin position="1"/>
        <end position="20"/>
    </location>
</feature>
<evidence type="ECO:0000313" key="4">
    <source>
        <dbReference type="Proteomes" id="UP000321484"/>
    </source>
</evidence>
<dbReference type="InterPro" id="IPR043714">
    <property type="entry name" value="DUF5655"/>
</dbReference>
<organism evidence="3 4">
    <name type="scientific">Actinotalea fermentans</name>
    <dbReference type="NCBI Taxonomy" id="43671"/>
    <lineage>
        <taxon>Bacteria</taxon>
        <taxon>Bacillati</taxon>
        <taxon>Actinomycetota</taxon>
        <taxon>Actinomycetes</taxon>
        <taxon>Micrococcales</taxon>
        <taxon>Cellulomonadaceae</taxon>
        <taxon>Actinotalea</taxon>
    </lineage>
</organism>
<dbReference type="EMBL" id="BJYK01000001">
    <property type="protein sequence ID" value="GEN78891.1"/>
    <property type="molecule type" value="Genomic_DNA"/>
</dbReference>
<comment type="caution">
    <text evidence="3">The sequence shown here is derived from an EMBL/GenBank/DDBJ whole genome shotgun (WGS) entry which is preliminary data.</text>
</comment>
<dbReference type="RefSeq" id="WP_261765406.1">
    <property type="nucleotide sequence ID" value="NZ_BJYK01000001.1"/>
</dbReference>
<dbReference type="Pfam" id="PF18899">
    <property type="entry name" value="DUF5655"/>
    <property type="match status" value="1"/>
</dbReference>